<accession>A0ABV5D2K8</accession>
<dbReference type="EMBL" id="JBCGDC010000146">
    <property type="protein sequence ID" value="MFB6397471.1"/>
    <property type="molecule type" value="Genomic_DNA"/>
</dbReference>
<feature type="chain" id="PRO_5045375944" evidence="1">
    <location>
        <begin position="20"/>
        <end position="306"/>
    </location>
</feature>
<dbReference type="Gene3D" id="3.20.20.70">
    <property type="entry name" value="Aldolase class I"/>
    <property type="match status" value="1"/>
</dbReference>
<feature type="signal peptide" evidence="1">
    <location>
        <begin position="1"/>
        <end position="19"/>
    </location>
</feature>
<reference evidence="3 4" key="1">
    <citation type="submission" date="2024-04" db="EMBL/GenBank/DDBJ databases">
        <title>Polymorphospora sp. isolated from Baiyangdian Lake in Xiong'an New Area.</title>
        <authorList>
            <person name="Zhang X."/>
            <person name="Liu J."/>
        </authorList>
    </citation>
    <scope>NUCLEOTIDE SEQUENCE [LARGE SCALE GENOMIC DNA]</scope>
    <source>
        <strain evidence="3 4">2-325</strain>
    </source>
</reference>
<dbReference type="Pfam" id="PF03537">
    <property type="entry name" value="Glyco_hydro_114"/>
    <property type="match status" value="1"/>
</dbReference>
<gene>
    <name evidence="3" type="ORF">AAFH96_30925</name>
</gene>
<dbReference type="PROSITE" id="PS51257">
    <property type="entry name" value="PROKAR_LIPOPROTEIN"/>
    <property type="match status" value="1"/>
</dbReference>
<dbReference type="PRINTS" id="PR01545">
    <property type="entry name" value="THEMAYE10DUF"/>
</dbReference>
<feature type="domain" description="Glycoside-hydrolase family GH114 TIM-barrel" evidence="2">
    <location>
        <begin position="41"/>
        <end position="299"/>
    </location>
</feature>
<evidence type="ECO:0000259" key="2">
    <source>
        <dbReference type="Pfam" id="PF03537"/>
    </source>
</evidence>
<evidence type="ECO:0000313" key="4">
    <source>
        <dbReference type="Proteomes" id="UP001582793"/>
    </source>
</evidence>
<protein>
    <submittedName>
        <fullName evidence="3">Endo alpha-1,4 polygalactosaminidase</fullName>
    </submittedName>
</protein>
<proteinExistence type="predicted"/>
<dbReference type="PANTHER" id="PTHR35882:SF2">
    <property type="entry name" value="PELA"/>
    <property type="match status" value="1"/>
</dbReference>
<dbReference type="PANTHER" id="PTHR35882">
    <property type="entry name" value="PELA"/>
    <property type="match status" value="1"/>
</dbReference>
<dbReference type="InterPro" id="IPR016062">
    <property type="entry name" value="TM1410-rel"/>
</dbReference>
<evidence type="ECO:0000256" key="1">
    <source>
        <dbReference type="SAM" id="SignalP"/>
    </source>
</evidence>
<dbReference type="RefSeq" id="WP_375736557.1">
    <property type="nucleotide sequence ID" value="NZ_JBCGDC010000146.1"/>
</dbReference>
<organism evidence="3 4">
    <name type="scientific">Polymorphospora lycopeni</name>
    <dbReference type="NCBI Taxonomy" id="3140240"/>
    <lineage>
        <taxon>Bacteria</taxon>
        <taxon>Bacillati</taxon>
        <taxon>Actinomycetota</taxon>
        <taxon>Actinomycetes</taxon>
        <taxon>Micromonosporales</taxon>
        <taxon>Micromonosporaceae</taxon>
        <taxon>Polymorphospora</taxon>
    </lineage>
</organism>
<keyword evidence="1" id="KW-0732">Signal</keyword>
<keyword evidence="4" id="KW-1185">Reference proteome</keyword>
<name>A0ABV5D2K8_9ACTN</name>
<evidence type="ECO:0000313" key="3">
    <source>
        <dbReference type="EMBL" id="MFB6397471.1"/>
    </source>
</evidence>
<dbReference type="InterPro" id="IPR013785">
    <property type="entry name" value="Aldolase_TIM"/>
</dbReference>
<dbReference type="InterPro" id="IPR004352">
    <property type="entry name" value="GH114_TIM-barrel"/>
</dbReference>
<dbReference type="InterPro" id="IPR017853">
    <property type="entry name" value="GH"/>
</dbReference>
<dbReference type="Proteomes" id="UP001582793">
    <property type="component" value="Unassembled WGS sequence"/>
</dbReference>
<sequence>MSRTWWRRAAAGLAVAALAAGGCTGPDRTPGPVSPPGPVESWVYQLQGYPGGQLTELARAPHKLAVIDLARDGRDDYFTADEVAALRASGKVVLAYFEIGAIETYRPEYPGLRADAGDLILNRWPDWPEEFFVRYWDARWWDRVVRPRIDKAAAAGFDGIYLDTPLAYEELDLALVPGHSRDDLARAMVDLIGRISGHARASRPGMLVFPQNSPELREYDGYLDAVDGVGMEELFFRAPDEPCDAGFCATNLDHAAALRAAGKTVLAVDYASHADNVRAACARYRETGFAGYVTTRGLDRISAPCA</sequence>
<comment type="caution">
    <text evidence="3">The sequence shown here is derived from an EMBL/GenBank/DDBJ whole genome shotgun (WGS) entry which is preliminary data.</text>
</comment>
<dbReference type="SUPFAM" id="SSF51445">
    <property type="entry name" value="(Trans)glycosidases"/>
    <property type="match status" value="1"/>
</dbReference>